<keyword evidence="7" id="KW-1185">Reference proteome</keyword>
<dbReference type="Gene3D" id="1.10.3730.20">
    <property type="match status" value="1"/>
</dbReference>
<accession>A0A812KAK9</accession>
<feature type="transmembrane region" description="Helical" evidence="5">
    <location>
        <begin position="234"/>
        <end position="251"/>
    </location>
</feature>
<dbReference type="Proteomes" id="UP000649617">
    <property type="component" value="Unassembled WGS sequence"/>
</dbReference>
<dbReference type="GO" id="GO:0000139">
    <property type="term" value="C:Golgi membrane"/>
    <property type="evidence" value="ECO:0007669"/>
    <property type="project" value="InterPro"/>
</dbReference>
<evidence type="ECO:0000256" key="3">
    <source>
        <dbReference type="ARBA" id="ARBA00022989"/>
    </source>
</evidence>
<feature type="transmembrane region" description="Helical" evidence="5">
    <location>
        <begin position="112"/>
        <end position="132"/>
    </location>
</feature>
<dbReference type="NCBIfam" id="TIGR00803">
    <property type="entry name" value="nst"/>
    <property type="match status" value="1"/>
</dbReference>
<comment type="caution">
    <text evidence="6">The sequence shown here is derived from an EMBL/GenBank/DDBJ whole genome shotgun (WGS) entry which is preliminary data.</text>
</comment>
<organism evidence="6 7">
    <name type="scientific">Symbiodinium pilosum</name>
    <name type="common">Dinoflagellate</name>
    <dbReference type="NCBI Taxonomy" id="2952"/>
    <lineage>
        <taxon>Eukaryota</taxon>
        <taxon>Sar</taxon>
        <taxon>Alveolata</taxon>
        <taxon>Dinophyceae</taxon>
        <taxon>Suessiales</taxon>
        <taxon>Symbiodiniaceae</taxon>
        <taxon>Symbiodinium</taxon>
    </lineage>
</organism>
<dbReference type="OrthoDB" id="408493at2759"/>
<proteinExistence type="predicted"/>
<evidence type="ECO:0000256" key="4">
    <source>
        <dbReference type="ARBA" id="ARBA00023136"/>
    </source>
</evidence>
<feature type="transmembrane region" description="Helical" evidence="5">
    <location>
        <begin position="52"/>
        <end position="73"/>
    </location>
</feature>
<keyword evidence="2 5" id="KW-0812">Transmembrane</keyword>
<evidence type="ECO:0000256" key="5">
    <source>
        <dbReference type="SAM" id="Phobius"/>
    </source>
</evidence>
<dbReference type="InterPro" id="IPR037185">
    <property type="entry name" value="EmrE-like"/>
</dbReference>
<evidence type="ECO:0000256" key="1">
    <source>
        <dbReference type="ARBA" id="ARBA00004141"/>
    </source>
</evidence>
<evidence type="ECO:0000256" key="2">
    <source>
        <dbReference type="ARBA" id="ARBA00022692"/>
    </source>
</evidence>
<dbReference type="GO" id="GO:0015165">
    <property type="term" value="F:pyrimidine nucleotide-sugar transmembrane transporter activity"/>
    <property type="evidence" value="ECO:0007669"/>
    <property type="project" value="InterPro"/>
</dbReference>
<feature type="transmembrane region" description="Helical" evidence="5">
    <location>
        <begin position="144"/>
        <end position="164"/>
    </location>
</feature>
<keyword evidence="4 5" id="KW-0472">Membrane</keyword>
<dbReference type="PANTHER" id="PTHR10231">
    <property type="entry name" value="NUCLEOTIDE-SUGAR TRANSMEMBRANE TRANSPORTER"/>
    <property type="match status" value="1"/>
</dbReference>
<dbReference type="Pfam" id="PF04142">
    <property type="entry name" value="Nuc_sug_transp"/>
    <property type="match status" value="1"/>
</dbReference>
<dbReference type="InterPro" id="IPR007271">
    <property type="entry name" value="Nuc_sug_transpt"/>
</dbReference>
<keyword evidence="3 5" id="KW-1133">Transmembrane helix</keyword>
<reference evidence="6" key="1">
    <citation type="submission" date="2021-02" db="EMBL/GenBank/DDBJ databases">
        <authorList>
            <person name="Dougan E. K."/>
            <person name="Rhodes N."/>
            <person name="Thang M."/>
            <person name="Chan C."/>
        </authorList>
    </citation>
    <scope>NUCLEOTIDE SEQUENCE</scope>
</reference>
<evidence type="ECO:0000313" key="6">
    <source>
        <dbReference type="EMBL" id="CAE7219677.1"/>
    </source>
</evidence>
<evidence type="ECO:0000313" key="7">
    <source>
        <dbReference type="Proteomes" id="UP000649617"/>
    </source>
</evidence>
<dbReference type="EMBL" id="CAJNIZ010003193">
    <property type="protein sequence ID" value="CAE7219677.1"/>
    <property type="molecule type" value="Genomic_DNA"/>
</dbReference>
<gene>
    <name evidence="6" type="primary">SLC35A2</name>
    <name evidence="6" type="ORF">SPIL2461_LOCUS2831</name>
</gene>
<name>A0A812KAK9_SYMPI</name>
<dbReference type="AlphaFoldDB" id="A0A812KAK9"/>
<dbReference type="PIRSF" id="PIRSF005799">
    <property type="entry name" value="UDP-gal_transpt"/>
    <property type="match status" value="1"/>
</dbReference>
<sequence length="286" mass="31057">MVVSPKFIGTSGTVDLCTKYCSRGALTMLLPALIYSTQNALNYVAISYLDVWLFQTLNQLKMVTTALFSLLLLDRSFSRRQWLGIACCTLGTGIVQFAESTSKTGTANLENLWFGAAIVMLTCLTSGFAAAYTEKVFKAAESLWVRNMQLASWSMLLLGSGAYFSDRTKVMERGFFVGWSLLVCIVVMLQALGGVIVATVAKYADNVSKGFSSAASLVCTCMISSYLFQWRPSPAFVVGAGLVCAAIYLYAKPKPEHQQPYVPVNTKELEVGVEAQKVPGGEELSS</sequence>
<protein>
    <submittedName>
        <fullName evidence="6">SLC35A2 protein</fullName>
    </submittedName>
</protein>
<dbReference type="SUPFAM" id="SSF103481">
    <property type="entry name" value="Multidrug resistance efflux transporter EmrE"/>
    <property type="match status" value="1"/>
</dbReference>
<feature type="transmembrane region" description="Helical" evidence="5">
    <location>
        <begin position="176"/>
        <end position="198"/>
    </location>
</feature>
<feature type="transmembrane region" description="Helical" evidence="5">
    <location>
        <begin position="210"/>
        <end position="228"/>
    </location>
</feature>
<comment type="subcellular location">
    <subcellularLocation>
        <location evidence="1">Membrane</location>
        <topology evidence="1">Multi-pass membrane protein</topology>
    </subcellularLocation>
</comment>
<feature type="transmembrane region" description="Helical" evidence="5">
    <location>
        <begin position="82"/>
        <end position="100"/>
    </location>
</feature>